<dbReference type="Proteomes" id="UP001589605">
    <property type="component" value="Unassembled WGS sequence"/>
</dbReference>
<dbReference type="InterPro" id="IPR009056">
    <property type="entry name" value="Cyt_c-like_dom"/>
</dbReference>
<comment type="caution">
    <text evidence="6">The sequence shown here is derived from an EMBL/GenBank/DDBJ whole genome shotgun (WGS) entry which is preliminary data.</text>
</comment>
<protein>
    <submittedName>
        <fullName evidence="6">C-type cytochrome</fullName>
    </submittedName>
</protein>
<dbReference type="EMBL" id="JBHMEZ010000012">
    <property type="protein sequence ID" value="MFB9054166.1"/>
    <property type="molecule type" value="Genomic_DNA"/>
</dbReference>
<keyword evidence="2 4" id="KW-0479">Metal-binding</keyword>
<dbReference type="PROSITE" id="PS51007">
    <property type="entry name" value="CYTC"/>
    <property type="match status" value="1"/>
</dbReference>
<accession>A0ABV5F3Z2</accession>
<dbReference type="Pfam" id="PF00034">
    <property type="entry name" value="Cytochrom_C"/>
    <property type="match status" value="1"/>
</dbReference>
<evidence type="ECO:0000313" key="6">
    <source>
        <dbReference type="EMBL" id="MFB9054166.1"/>
    </source>
</evidence>
<sequence>MDGIKKKEPVIFVHPDLNTLPINKIKSKGVGKTLTVKLSDSIEPSLAAKGQFIFENRCASCHKLTDQRLVGPGWEEITTSRRPEWILNMITNTNEMLEKDSEAKVLLEDCLTRMPNQNVTLEEARAILEFMRKNDLERLRDKDETFYQFHK</sequence>
<organism evidence="6 7">
    <name type="scientific">Formosa undariae</name>
    <dbReference type="NCBI Taxonomy" id="1325436"/>
    <lineage>
        <taxon>Bacteria</taxon>
        <taxon>Pseudomonadati</taxon>
        <taxon>Bacteroidota</taxon>
        <taxon>Flavobacteriia</taxon>
        <taxon>Flavobacteriales</taxon>
        <taxon>Flavobacteriaceae</taxon>
        <taxon>Formosa</taxon>
    </lineage>
</organism>
<evidence type="ECO:0000259" key="5">
    <source>
        <dbReference type="PROSITE" id="PS51007"/>
    </source>
</evidence>
<dbReference type="RefSeq" id="WP_382383620.1">
    <property type="nucleotide sequence ID" value="NZ_JBHMEZ010000012.1"/>
</dbReference>
<evidence type="ECO:0000256" key="3">
    <source>
        <dbReference type="ARBA" id="ARBA00023004"/>
    </source>
</evidence>
<keyword evidence="1 4" id="KW-0349">Heme</keyword>
<evidence type="ECO:0000256" key="2">
    <source>
        <dbReference type="ARBA" id="ARBA00022723"/>
    </source>
</evidence>
<dbReference type="InterPro" id="IPR036909">
    <property type="entry name" value="Cyt_c-like_dom_sf"/>
</dbReference>
<reference evidence="6 7" key="1">
    <citation type="submission" date="2024-09" db="EMBL/GenBank/DDBJ databases">
        <authorList>
            <person name="Sun Q."/>
            <person name="Mori K."/>
        </authorList>
    </citation>
    <scope>NUCLEOTIDE SEQUENCE [LARGE SCALE GENOMIC DNA]</scope>
    <source>
        <strain evidence="6 7">CECT 8286</strain>
    </source>
</reference>
<keyword evidence="7" id="KW-1185">Reference proteome</keyword>
<evidence type="ECO:0000313" key="7">
    <source>
        <dbReference type="Proteomes" id="UP001589605"/>
    </source>
</evidence>
<dbReference type="SUPFAM" id="SSF46626">
    <property type="entry name" value="Cytochrome c"/>
    <property type="match status" value="1"/>
</dbReference>
<keyword evidence="3 4" id="KW-0408">Iron</keyword>
<gene>
    <name evidence="6" type="ORF">ACFFVB_13845</name>
</gene>
<dbReference type="Gene3D" id="1.10.760.10">
    <property type="entry name" value="Cytochrome c-like domain"/>
    <property type="match status" value="1"/>
</dbReference>
<evidence type="ECO:0000256" key="4">
    <source>
        <dbReference type="PROSITE-ProRule" id="PRU00433"/>
    </source>
</evidence>
<evidence type="ECO:0000256" key="1">
    <source>
        <dbReference type="ARBA" id="ARBA00022617"/>
    </source>
</evidence>
<feature type="domain" description="Cytochrome c" evidence="5">
    <location>
        <begin position="45"/>
        <end position="135"/>
    </location>
</feature>
<proteinExistence type="predicted"/>
<name>A0ABV5F3Z2_9FLAO</name>